<dbReference type="Proteomes" id="UP000480178">
    <property type="component" value="Chromosome"/>
</dbReference>
<evidence type="ECO:0000313" key="2">
    <source>
        <dbReference type="Proteomes" id="UP000480178"/>
    </source>
</evidence>
<keyword evidence="2" id="KW-1185">Reference proteome</keyword>
<dbReference type="RefSeq" id="WP_162447413.1">
    <property type="nucleotide sequence ID" value="NZ_CP048222.1"/>
</dbReference>
<accession>A0A6C0GUJ3</accession>
<organism evidence="1 2">
    <name type="scientific">Rhodocytophaga rosea</name>
    <dbReference type="NCBI Taxonomy" id="2704465"/>
    <lineage>
        <taxon>Bacteria</taxon>
        <taxon>Pseudomonadati</taxon>
        <taxon>Bacteroidota</taxon>
        <taxon>Cytophagia</taxon>
        <taxon>Cytophagales</taxon>
        <taxon>Rhodocytophagaceae</taxon>
        <taxon>Rhodocytophaga</taxon>
    </lineage>
</organism>
<reference evidence="1 2" key="1">
    <citation type="submission" date="2020-01" db="EMBL/GenBank/DDBJ databases">
        <authorList>
            <person name="Kim M.K."/>
        </authorList>
    </citation>
    <scope>NUCLEOTIDE SEQUENCE [LARGE SCALE GENOMIC DNA]</scope>
    <source>
        <strain evidence="1 2">172606-1</strain>
    </source>
</reference>
<dbReference type="KEGG" id="rhoz:GXP67_34855"/>
<dbReference type="AlphaFoldDB" id="A0A6C0GUJ3"/>
<sequence length="82" mass="9558">MRYSYALDRGNENVSEFIIILLYQSENKVEQSVFFCIFNPFSSASFALLYVVQQPRLVILTMLAMVLPEDKGYDTLPIYFMD</sequence>
<dbReference type="EMBL" id="CP048222">
    <property type="protein sequence ID" value="QHT71474.1"/>
    <property type="molecule type" value="Genomic_DNA"/>
</dbReference>
<evidence type="ECO:0000313" key="1">
    <source>
        <dbReference type="EMBL" id="QHT71474.1"/>
    </source>
</evidence>
<protein>
    <submittedName>
        <fullName evidence="1">Uncharacterized protein</fullName>
    </submittedName>
</protein>
<name>A0A6C0GUJ3_9BACT</name>
<gene>
    <name evidence="1" type="ORF">GXP67_34855</name>
</gene>
<proteinExistence type="predicted"/>